<sequence length="362" mass="41879">MTSVDKELQEVDFENTSKQLKTIIPTTSNIIQSSNKAELDDLENREGLEPNLIKKRKINDIQNDLRSKAQNRIRDINPESILEHLRNIATYGEKCQLNDESEKALEQILEYKQNAQGLVINEELFQASKEGHELTPAIFTKKTNVTARMSKNMHTWMIGFENYLSMVAQLYYKKNFNIREILMIPGENRDTVVQNSLNLSSNGEKKKRGRKNTSKASTNQKENFSSSTNDESSSKKPASGNQNNSNHHGRRGRPSANQEEKKNEQQQYNFSKEEIQLSILDQLINPLKTDYPFELWSPKEIAIFECAMCKFGKQFGFISALIGTKTHRDVFEFYLMWKGTSHYKIWKMHKNIGNRNNHSHLI</sequence>
<feature type="compositionally biased region" description="Polar residues" evidence="1">
    <location>
        <begin position="214"/>
        <end position="224"/>
    </location>
</feature>
<evidence type="ECO:0000259" key="2">
    <source>
        <dbReference type="PROSITE" id="PS51293"/>
    </source>
</evidence>
<name>Q23FA3_TETTS</name>
<dbReference type="HOGENOM" id="CLU_706951_0_0_1"/>
<dbReference type="InterPro" id="IPR017884">
    <property type="entry name" value="SANT_dom"/>
</dbReference>
<dbReference type="GeneID" id="7835553"/>
<evidence type="ECO:0000313" key="3">
    <source>
        <dbReference type="EMBL" id="EAR95250.2"/>
    </source>
</evidence>
<evidence type="ECO:0000256" key="1">
    <source>
        <dbReference type="SAM" id="MobiDB-lite"/>
    </source>
</evidence>
<feature type="compositionally biased region" description="Polar residues" evidence="1">
    <location>
        <begin position="235"/>
        <end position="246"/>
    </location>
</feature>
<dbReference type="GO" id="GO:0003677">
    <property type="term" value="F:DNA binding"/>
    <property type="evidence" value="ECO:0007669"/>
    <property type="project" value="UniProtKB-KW"/>
</dbReference>
<dbReference type="InterPro" id="IPR009057">
    <property type="entry name" value="Homeodomain-like_sf"/>
</dbReference>
<dbReference type="InterPro" id="IPR001005">
    <property type="entry name" value="SANT/Myb"/>
</dbReference>
<feature type="region of interest" description="Disordered" evidence="1">
    <location>
        <begin position="197"/>
        <end position="267"/>
    </location>
</feature>
<keyword evidence="3" id="KW-0238">DNA-binding</keyword>
<reference evidence="4" key="1">
    <citation type="journal article" date="2006" name="PLoS Biol.">
        <title>Macronuclear genome sequence of the ciliate Tetrahymena thermophila, a model eukaryote.</title>
        <authorList>
            <person name="Eisen J.A."/>
            <person name="Coyne R.S."/>
            <person name="Wu M."/>
            <person name="Wu D."/>
            <person name="Thiagarajan M."/>
            <person name="Wortman J.R."/>
            <person name="Badger J.H."/>
            <person name="Ren Q."/>
            <person name="Amedeo P."/>
            <person name="Jones K.M."/>
            <person name="Tallon L.J."/>
            <person name="Delcher A.L."/>
            <person name="Salzberg S.L."/>
            <person name="Silva J.C."/>
            <person name="Haas B.J."/>
            <person name="Majoros W.H."/>
            <person name="Farzad M."/>
            <person name="Carlton J.M."/>
            <person name="Smith R.K. Jr."/>
            <person name="Garg J."/>
            <person name="Pearlman R.E."/>
            <person name="Karrer K.M."/>
            <person name="Sun L."/>
            <person name="Manning G."/>
            <person name="Elde N.C."/>
            <person name="Turkewitz A.P."/>
            <person name="Asai D.J."/>
            <person name="Wilkes D.E."/>
            <person name="Wang Y."/>
            <person name="Cai H."/>
            <person name="Collins K."/>
            <person name="Stewart B.A."/>
            <person name="Lee S.R."/>
            <person name="Wilamowska K."/>
            <person name="Weinberg Z."/>
            <person name="Ruzzo W.L."/>
            <person name="Wloga D."/>
            <person name="Gaertig J."/>
            <person name="Frankel J."/>
            <person name="Tsao C.-C."/>
            <person name="Gorovsky M.A."/>
            <person name="Keeling P.J."/>
            <person name="Waller R.F."/>
            <person name="Patron N.J."/>
            <person name="Cherry J.M."/>
            <person name="Stover N.A."/>
            <person name="Krieger C.J."/>
            <person name="del Toro C."/>
            <person name="Ryder H.F."/>
            <person name="Williamson S.C."/>
            <person name="Barbeau R.A."/>
            <person name="Hamilton E.P."/>
            <person name="Orias E."/>
        </authorList>
    </citation>
    <scope>NUCLEOTIDE SEQUENCE [LARGE SCALE GENOMIC DNA]</scope>
    <source>
        <strain evidence="4">SB210</strain>
    </source>
</reference>
<dbReference type="AlphaFoldDB" id="Q23FA3"/>
<dbReference type="EMBL" id="GG662706">
    <property type="protein sequence ID" value="EAR95250.2"/>
    <property type="molecule type" value="Genomic_DNA"/>
</dbReference>
<dbReference type="eggNOG" id="ENOG502RT14">
    <property type="taxonomic scope" value="Eukaryota"/>
</dbReference>
<evidence type="ECO:0000313" key="4">
    <source>
        <dbReference type="Proteomes" id="UP000009168"/>
    </source>
</evidence>
<dbReference type="OrthoDB" id="303185at2759"/>
<dbReference type="SUPFAM" id="SSF46689">
    <property type="entry name" value="Homeodomain-like"/>
    <property type="match status" value="1"/>
</dbReference>
<proteinExistence type="predicted"/>
<dbReference type="KEGG" id="tet:TTHERM_00382110"/>
<dbReference type="STRING" id="312017.Q23FA3"/>
<dbReference type="SMART" id="SM00717">
    <property type="entry name" value="SANT"/>
    <property type="match status" value="1"/>
</dbReference>
<feature type="domain" description="SANT" evidence="2">
    <location>
        <begin position="296"/>
        <end position="342"/>
    </location>
</feature>
<protein>
    <submittedName>
        <fullName evidence="3">MYB DNA-binding protein/transcription factor-like protein, putative</fullName>
    </submittedName>
</protein>
<gene>
    <name evidence="3" type="ORF">TTHERM_00382110</name>
</gene>
<dbReference type="Gene3D" id="1.10.10.60">
    <property type="entry name" value="Homeodomain-like"/>
    <property type="match status" value="1"/>
</dbReference>
<dbReference type="InParanoid" id="Q23FA3"/>
<dbReference type="PROSITE" id="PS51293">
    <property type="entry name" value="SANT"/>
    <property type="match status" value="1"/>
</dbReference>
<keyword evidence="4" id="KW-1185">Reference proteome</keyword>
<organism evidence="3 4">
    <name type="scientific">Tetrahymena thermophila (strain SB210)</name>
    <dbReference type="NCBI Taxonomy" id="312017"/>
    <lineage>
        <taxon>Eukaryota</taxon>
        <taxon>Sar</taxon>
        <taxon>Alveolata</taxon>
        <taxon>Ciliophora</taxon>
        <taxon>Intramacronucleata</taxon>
        <taxon>Oligohymenophorea</taxon>
        <taxon>Hymenostomatida</taxon>
        <taxon>Tetrahymenina</taxon>
        <taxon>Tetrahymenidae</taxon>
        <taxon>Tetrahymena</taxon>
    </lineage>
</organism>
<dbReference type="RefSeq" id="XP_001015495.2">
    <property type="nucleotide sequence ID" value="XM_001015495.3"/>
</dbReference>
<dbReference type="Proteomes" id="UP000009168">
    <property type="component" value="Unassembled WGS sequence"/>
</dbReference>
<accession>Q23FA3</accession>